<protein>
    <submittedName>
        <fullName evidence="2">ATP-binding protein</fullName>
    </submittedName>
</protein>
<feature type="domain" description="ATPase" evidence="1">
    <location>
        <begin position="14"/>
        <end position="240"/>
    </location>
</feature>
<dbReference type="EMBL" id="CP146016">
    <property type="protein sequence ID" value="WWQ60912.1"/>
    <property type="molecule type" value="Genomic_DNA"/>
</dbReference>
<dbReference type="SUPFAM" id="SSF46785">
    <property type="entry name" value="Winged helix' DNA-binding domain"/>
    <property type="match status" value="1"/>
</dbReference>
<dbReference type="AlphaFoldDB" id="A0AAX4L2M2"/>
<dbReference type="InterPro" id="IPR027417">
    <property type="entry name" value="P-loop_NTPase"/>
</dbReference>
<gene>
    <name evidence="2" type="ORF">V6M85_02190</name>
</gene>
<evidence type="ECO:0000313" key="3">
    <source>
        <dbReference type="Proteomes" id="UP001432202"/>
    </source>
</evidence>
<dbReference type="Gene3D" id="3.40.50.300">
    <property type="entry name" value="P-loop containing nucleotide triphosphate hydrolases"/>
    <property type="match status" value="1"/>
</dbReference>
<dbReference type="Proteomes" id="UP001432202">
    <property type="component" value="Chromosome"/>
</dbReference>
<dbReference type="GO" id="GO:0005524">
    <property type="term" value="F:ATP binding"/>
    <property type="evidence" value="ECO:0007669"/>
    <property type="project" value="UniProtKB-KW"/>
</dbReference>
<organism evidence="2 3">
    <name type="scientific">Sulfolobus tengchongensis</name>
    <dbReference type="NCBI Taxonomy" id="207809"/>
    <lineage>
        <taxon>Archaea</taxon>
        <taxon>Thermoproteota</taxon>
        <taxon>Thermoprotei</taxon>
        <taxon>Sulfolobales</taxon>
        <taxon>Sulfolobaceae</taxon>
        <taxon>Sulfolobus</taxon>
    </lineage>
</organism>
<proteinExistence type="predicted"/>
<dbReference type="Pfam" id="PF01637">
    <property type="entry name" value="ATPase_2"/>
    <property type="match status" value="1"/>
</dbReference>
<dbReference type="InterPro" id="IPR011579">
    <property type="entry name" value="ATPase_dom"/>
</dbReference>
<keyword evidence="2" id="KW-0067">ATP-binding</keyword>
<dbReference type="InterPro" id="IPR036390">
    <property type="entry name" value="WH_DNA-bd_sf"/>
</dbReference>
<dbReference type="InterPro" id="IPR036388">
    <property type="entry name" value="WH-like_DNA-bd_sf"/>
</dbReference>
<dbReference type="RefSeq" id="WP_338602429.1">
    <property type="nucleotide sequence ID" value="NZ_CP146016.1"/>
</dbReference>
<evidence type="ECO:0000313" key="2">
    <source>
        <dbReference type="EMBL" id="WWQ60912.1"/>
    </source>
</evidence>
<dbReference type="Gene3D" id="1.10.10.10">
    <property type="entry name" value="Winged helix-like DNA-binding domain superfamily/Winged helix DNA-binding domain"/>
    <property type="match status" value="1"/>
</dbReference>
<keyword evidence="3" id="KW-1185">Reference proteome</keyword>
<evidence type="ECO:0000259" key="1">
    <source>
        <dbReference type="Pfam" id="PF01637"/>
    </source>
</evidence>
<dbReference type="GeneID" id="89335541"/>
<dbReference type="PANTHER" id="PTHR34301:SF8">
    <property type="entry name" value="ATPASE DOMAIN-CONTAINING PROTEIN"/>
    <property type="match status" value="1"/>
</dbReference>
<accession>A0AAX4L2M2</accession>
<dbReference type="Gene3D" id="1.10.8.60">
    <property type="match status" value="1"/>
</dbReference>
<dbReference type="PANTHER" id="PTHR34301">
    <property type="entry name" value="DNA-BINDING PROTEIN-RELATED"/>
    <property type="match status" value="1"/>
</dbReference>
<dbReference type="SUPFAM" id="SSF52540">
    <property type="entry name" value="P-loop containing nucleoside triphosphate hydrolases"/>
    <property type="match status" value="1"/>
</dbReference>
<reference evidence="2 3" key="1">
    <citation type="submission" date="2024-02" db="EMBL/GenBank/DDBJ databases">
        <title>STSV induces naive adaptation in Sulfolobus.</title>
        <authorList>
            <person name="Xiang X."/>
            <person name="Song M."/>
        </authorList>
    </citation>
    <scope>NUCLEOTIDE SEQUENCE [LARGE SCALE GENOMIC DNA]</scope>
    <source>
        <strain evidence="2 3">RT2</strain>
    </source>
</reference>
<name>A0AAX4L2M2_9CREN</name>
<sequence length="351" mass="40523">MLFDERPKMKREELFDREKELNELLSNLHRPLILLTGVRRIGKTSLLLVALNESKIPYILIDARKLKENYGFKDLYYLLSTSLSSSLDRLGEVLKKIKGVNILGMSVELSWKGRNYISLADLFDHLNEKRVIIAIDEAQRLRGPLSKEIRDAIAHAYDYDRNLTFILTGSEIGLLYDFLGIEDQTSPLYGRYYYELNLNRFSRSESEGFLEKGFEEYNVKVEKNIIDDIVNFLDGIPGWLTLAGNYLVSGKSLEDVKKISIEIALNEIFNLLESKRKVSEIVSRRYRYVLKCISEGKNTWSKLFECVSEKEGTAISSNTLSNVLHQLEGMSIIQNYEFLDPVYKEACKRLL</sequence>
<keyword evidence="2" id="KW-0547">Nucleotide-binding</keyword>